<dbReference type="AlphaFoldDB" id="A0ABD1G8X7"/>
<accession>A0ABD1G8X7</accession>
<protein>
    <submittedName>
        <fullName evidence="1">Uncharacterized protein</fullName>
    </submittedName>
</protein>
<proteinExistence type="predicted"/>
<gene>
    <name evidence="1" type="ORF">AAHA92_24917</name>
</gene>
<comment type="caution">
    <text evidence="1">The sequence shown here is derived from an EMBL/GenBank/DDBJ whole genome shotgun (WGS) entry which is preliminary data.</text>
</comment>
<name>A0ABD1G8X7_SALDI</name>
<evidence type="ECO:0000313" key="1">
    <source>
        <dbReference type="EMBL" id="KAL1540586.1"/>
    </source>
</evidence>
<dbReference type="EMBL" id="JBEAFC010000009">
    <property type="protein sequence ID" value="KAL1540586.1"/>
    <property type="molecule type" value="Genomic_DNA"/>
</dbReference>
<dbReference type="Proteomes" id="UP001567538">
    <property type="component" value="Unassembled WGS sequence"/>
</dbReference>
<keyword evidence="2" id="KW-1185">Reference proteome</keyword>
<reference evidence="1 2" key="1">
    <citation type="submission" date="2024-06" db="EMBL/GenBank/DDBJ databases">
        <title>A chromosome level genome sequence of Diviner's sage (Salvia divinorum).</title>
        <authorList>
            <person name="Ford S.A."/>
            <person name="Ro D.-K."/>
            <person name="Ness R.W."/>
            <person name="Phillips M.A."/>
        </authorList>
    </citation>
    <scope>NUCLEOTIDE SEQUENCE [LARGE SCALE GENOMIC DNA]</scope>
    <source>
        <strain evidence="1">SAF-2024a</strain>
        <tissue evidence="1">Leaf</tissue>
    </source>
</reference>
<sequence>MLLHTCPHPIGGNMPARVCIRVISVSLFDSYQVFSVLSLHIAEVESFERFDFYIGGLNIFSVSVIEVEAFLED</sequence>
<evidence type="ECO:0000313" key="2">
    <source>
        <dbReference type="Proteomes" id="UP001567538"/>
    </source>
</evidence>
<organism evidence="1 2">
    <name type="scientific">Salvia divinorum</name>
    <name type="common">Maria pastora</name>
    <name type="synonym">Diviner's sage</name>
    <dbReference type="NCBI Taxonomy" id="28513"/>
    <lineage>
        <taxon>Eukaryota</taxon>
        <taxon>Viridiplantae</taxon>
        <taxon>Streptophyta</taxon>
        <taxon>Embryophyta</taxon>
        <taxon>Tracheophyta</taxon>
        <taxon>Spermatophyta</taxon>
        <taxon>Magnoliopsida</taxon>
        <taxon>eudicotyledons</taxon>
        <taxon>Gunneridae</taxon>
        <taxon>Pentapetalae</taxon>
        <taxon>asterids</taxon>
        <taxon>lamiids</taxon>
        <taxon>Lamiales</taxon>
        <taxon>Lamiaceae</taxon>
        <taxon>Nepetoideae</taxon>
        <taxon>Mentheae</taxon>
        <taxon>Salviinae</taxon>
        <taxon>Salvia</taxon>
        <taxon>Salvia subgen. Calosphace</taxon>
    </lineage>
</organism>